<protein>
    <recommendedName>
        <fullName evidence="4">AB hydrolase-1 domain-containing protein</fullName>
    </recommendedName>
</protein>
<feature type="transmembrane region" description="Helical" evidence="1">
    <location>
        <begin position="12"/>
        <end position="35"/>
    </location>
</feature>
<dbReference type="SUPFAM" id="SSF53474">
    <property type="entry name" value="alpha/beta-Hydrolases"/>
    <property type="match status" value="1"/>
</dbReference>
<dbReference type="EMBL" id="JADNRY010000001">
    <property type="protein sequence ID" value="KAF9078359.1"/>
    <property type="molecule type" value="Genomic_DNA"/>
</dbReference>
<feature type="transmembrane region" description="Helical" evidence="1">
    <location>
        <begin position="41"/>
        <end position="61"/>
    </location>
</feature>
<comment type="caution">
    <text evidence="2">The sequence shown here is derived from an EMBL/GenBank/DDBJ whole genome shotgun (WGS) entry which is preliminary data.</text>
</comment>
<proteinExistence type="predicted"/>
<dbReference type="PANTHER" id="PTHR37471">
    <property type="entry name" value="UNNAMED PRODUCT"/>
    <property type="match status" value="1"/>
</dbReference>
<evidence type="ECO:0008006" key="4">
    <source>
        <dbReference type="Google" id="ProtNLM"/>
    </source>
</evidence>
<evidence type="ECO:0000256" key="1">
    <source>
        <dbReference type="SAM" id="Phobius"/>
    </source>
</evidence>
<accession>A0A9P5Q4N8</accession>
<evidence type="ECO:0000313" key="3">
    <source>
        <dbReference type="Proteomes" id="UP000772434"/>
    </source>
</evidence>
<keyword evidence="3" id="KW-1185">Reference proteome</keyword>
<evidence type="ECO:0000313" key="2">
    <source>
        <dbReference type="EMBL" id="KAF9078359.1"/>
    </source>
</evidence>
<dbReference type="OrthoDB" id="6431331at2759"/>
<keyword evidence="1" id="KW-0472">Membrane</keyword>
<dbReference type="Gene3D" id="3.40.50.1820">
    <property type="entry name" value="alpha/beta hydrolase"/>
    <property type="match status" value="1"/>
</dbReference>
<dbReference type="InterPro" id="IPR029058">
    <property type="entry name" value="AB_hydrolase_fold"/>
</dbReference>
<keyword evidence="1" id="KW-0812">Transmembrane</keyword>
<gene>
    <name evidence="2" type="ORF">BDP27DRAFT_1388250</name>
</gene>
<dbReference type="PANTHER" id="PTHR37471:SF1">
    <property type="entry name" value="AB HYDROLASE-1 DOMAIN-CONTAINING PROTEIN"/>
    <property type="match status" value="1"/>
</dbReference>
<organism evidence="2 3">
    <name type="scientific">Rhodocollybia butyracea</name>
    <dbReference type="NCBI Taxonomy" id="206335"/>
    <lineage>
        <taxon>Eukaryota</taxon>
        <taxon>Fungi</taxon>
        <taxon>Dikarya</taxon>
        <taxon>Basidiomycota</taxon>
        <taxon>Agaricomycotina</taxon>
        <taxon>Agaricomycetes</taxon>
        <taxon>Agaricomycetidae</taxon>
        <taxon>Agaricales</taxon>
        <taxon>Marasmiineae</taxon>
        <taxon>Omphalotaceae</taxon>
        <taxon>Rhodocollybia</taxon>
    </lineage>
</organism>
<sequence>MIGTSLLDLAGIIISISLLRSVAPAGLLYICLSLYTRTVLVSPWLFLVAGLEGGFYFVYLARRSRLQKNLYNSPVLDRNQRQALFSQCCQQIPDVQNYPLGWFSSTRLKRENLVEWILWALFDCSPENAEESWNEEIDTYVKGFEELTGMNVEDGRVALTTSLRLSLDPVKMLHRPLVWYLIVGIVDLHTCIKLRSLGFNHYSSPRFVFPPRLSTVFSKPSVTEYFSSLDRDPIVFIHGLGIGLYPYVSLIEDLIQTDPDMGIILVEIMQISMHMTSKPVAPRLKTLDALYSVMNSLGISRAVLASHSYGTVITAHVLRDSRPIPKPLITSYLLIDPVCILLHLPNVAFNVLYREPRRANEWQLWYFASRDADIANTLSRYFFWAENILWKDDLIWSDIVNTNNGGGYQTARRKVAVILSGEDQIVPASEVRRYLTGEDEVKHRWSDGSMDVFYYPGLDHATVFDTRERRKGMLEILDKFTDHKVDTCA</sequence>
<name>A0A9P5Q4N8_9AGAR</name>
<reference evidence="2" key="1">
    <citation type="submission" date="2020-11" db="EMBL/GenBank/DDBJ databases">
        <authorList>
            <consortium name="DOE Joint Genome Institute"/>
            <person name="Ahrendt S."/>
            <person name="Riley R."/>
            <person name="Andreopoulos W."/>
            <person name="Labutti K."/>
            <person name="Pangilinan J."/>
            <person name="Ruiz-Duenas F.J."/>
            <person name="Barrasa J.M."/>
            <person name="Sanchez-Garcia M."/>
            <person name="Camarero S."/>
            <person name="Miyauchi S."/>
            <person name="Serrano A."/>
            <person name="Linde D."/>
            <person name="Babiker R."/>
            <person name="Drula E."/>
            <person name="Ayuso-Fernandez I."/>
            <person name="Pacheco R."/>
            <person name="Padilla G."/>
            <person name="Ferreira P."/>
            <person name="Barriuso J."/>
            <person name="Kellner H."/>
            <person name="Castanera R."/>
            <person name="Alfaro M."/>
            <person name="Ramirez L."/>
            <person name="Pisabarro A.G."/>
            <person name="Kuo A."/>
            <person name="Tritt A."/>
            <person name="Lipzen A."/>
            <person name="He G."/>
            <person name="Yan M."/>
            <person name="Ng V."/>
            <person name="Cullen D."/>
            <person name="Martin F."/>
            <person name="Rosso M.-N."/>
            <person name="Henrissat B."/>
            <person name="Hibbett D."/>
            <person name="Martinez A.T."/>
            <person name="Grigoriev I.V."/>
        </authorList>
    </citation>
    <scope>NUCLEOTIDE SEQUENCE</scope>
    <source>
        <strain evidence="2">AH 40177</strain>
    </source>
</reference>
<keyword evidence="1" id="KW-1133">Transmembrane helix</keyword>
<dbReference type="AlphaFoldDB" id="A0A9P5Q4N8"/>
<dbReference type="Proteomes" id="UP000772434">
    <property type="component" value="Unassembled WGS sequence"/>
</dbReference>